<proteinExistence type="predicted"/>
<sequence>MSAALAVVLLVGPTGLVGWACDRDEVFGDPRIGNSPTQSERRSAFDQQQRITAVVSEHGCELCDDDHRDVSLRSTEHDTLPFCCLGETISE</sequence>
<name>A0A653EV68_9MYCO</name>
<dbReference type="EMBL" id="LR589105">
    <property type="protein sequence ID" value="VTP00592.1"/>
    <property type="molecule type" value="Genomic_DNA"/>
</dbReference>
<gene>
    <name evidence="1" type="ORF">BIN_B_03623</name>
</gene>
<dbReference type="AlphaFoldDB" id="A0A653EV68"/>
<reference evidence="1" key="1">
    <citation type="submission" date="2019-05" db="EMBL/GenBank/DDBJ databases">
        <authorList>
            <person name="Naeem R."/>
            <person name="Antony C."/>
            <person name="Guan Q."/>
        </authorList>
    </citation>
    <scope>NUCLEOTIDE SEQUENCE</scope>
    <source>
        <strain evidence="1">2</strain>
    </source>
</reference>
<accession>A0A653EV68</accession>
<organism evidence="1">
    <name type="scientific">Mycobacterium riyadhense</name>
    <dbReference type="NCBI Taxonomy" id="486698"/>
    <lineage>
        <taxon>Bacteria</taxon>
        <taxon>Bacillati</taxon>
        <taxon>Actinomycetota</taxon>
        <taxon>Actinomycetes</taxon>
        <taxon>Mycobacteriales</taxon>
        <taxon>Mycobacteriaceae</taxon>
        <taxon>Mycobacterium</taxon>
    </lineage>
</organism>
<evidence type="ECO:0000313" key="1">
    <source>
        <dbReference type="EMBL" id="VTP00592.1"/>
    </source>
</evidence>
<protein>
    <submittedName>
        <fullName evidence="1">Uncharacterized protein</fullName>
    </submittedName>
</protein>